<evidence type="ECO:0000313" key="4">
    <source>
        <dbReference type="Proteomes" id="UP000625711"/>
    </source>
</evidence>
<dbReference type="InterPro" id="IPR011598">
    <property type="entry name" value="bHLH_dom"/>
</dbReference>
<proteinExistence type="predicted"/>
<protein>
    <recommendedName>
        <fullName evidence="2">BHLH domain-containing protein</fullName>
    </recommendedName>
</protein>
<organism evidence="3 4">
    <name type="scientific">Rhynchophorus ferrugineus</name>
    <name type="common">Red palm weevil</name>
    <name type="synonym">Curculio ferrugineus</name>
    <dbReference type="NCBI Taxonomy" id="354439"/>
    <lineage>
        <taxon>Eukaryota</taxon>
        <taxon>Metazoa</taxon>
        <taxon>Ecdysozoa</taxon>
        <taxon>Arthropoda</taxon>
        <taxon>Hexapoda</taxon>
        <taxon>Insecta</taxon>
        <taxon>Pterygota</taxon>
        <taxon>Neoptera</taxon>
        <taxon>Endopterygota</taxon>
        <taxon>Coleoptera</taxon>
        <taxon>Polyphaga</taxon>
        <taxon>Cucujiformia</taxon>
        <taxon>Curculionidae</taxon>
        <taxon>Dryophthorinae</taxon>
        <taxon>Rhynchophorus</taxon>
    </lineage>
</organism>
<dbReference type="Pfam" id="PF00010">
    <property type="entry name" value="HLH"/>
    <property type="match status" value="1"/>
</dbReference>
<keyword evidence="4" id="KW-1185">Reference proteome</keyword>
<dbReference type="OrthoDB" id="6085656at2759"/>
<dbReference type="Gene3D" id="4.10.280.10">
    <property type="entry name" value="Helix-loop-helix DNA-binding domain"/>
    <property type="match status" value="1"/>
</dbReference>
<dbReference type="InterPro" id="IPR036638">
    <property type="entry name" value="HLH_DNA-bd_sf"/>
</dbReference>
<dbReference type="GO" id="GO:0046983">
    <property type="term" value="F:protein dimerization activity"/>
    <property type="evidence" value="ECO:0007669"/>
    <property type="project" value="InterPro"/>
</dbReference>
<feature type="compositionally biased region" description="Polar residues" evidence="1">
    <location>
        <begin position="298"/>
        <end position="308"/>
    </location>
</feature>
<sequence length="462" mass="52345">MESFDSSRNLEQLLALVQIQNIRQQVMEERRRTRINQSVEALKTILRERDPQFTVRTSPHGTELDKADILEMTVDFLSRILTNHRYVASWQSHHNEARIHYTPYGRRVPTSNIIYQPIARTNPNPAQVPYRNSYRSNYTDSSCMNMLPCTHAHINPAFPRIYGSNIYAATSQDSSVVDNASGIFHMSSVNTPYHEEINTRESQSDLQIFSEDYRVYRSNNSGETSPDICVVSIASRTSPKPGPSTPGHEDSTSDSQADNQMYTTYPRFYTSNISAETSPDITVVSRTSSRPEPSTPSYEDSTSDSQVDNQMYTTYHRVYTSNISAETSPDITVVSRTSSRPEPSTPSHEDSTSDSQADNQMYTTYPRVYTSNSSAETSQYISVASEIFPRPGPSSGDHEDVNAWVSHNPEFFIEPRIFFPNMSGLTSPNISFLPNASRDHEDDRILEPQNKNVSDCVFWRTQ</sequence>
<feature type="region of interest" description="Disordered" evidence="1">
    <location>
        <begin position="279"/>
        <end position="308"/>
    </location>
</feature>
<dbReference type="Proteomes" id="UP000625711">
    <property type="component" value="Unassembled WGS sequence"/>
</dbReference>
<evidence type="ECO:0000313" key="3">
    <source>
        <dbReference type="EMBL" id="KAF7273882.1"/>
    </source>
</evidence>
<dbReference type="SUPFAM" id="SSF47459">
    <property type="entry name" value="HLH, helix-loop-helix DNA-binding domain"/>
    <property type="match status" value="1"/>
</dbReference>
<name>A0A834IH06_RHYFE</name>
<feature type="compositionally biased region" description="Low complexity" evidence="1">
    <location>
        <begin position="335"/>
        <end position="346"/>
    </location>
</feature>
<accession>A0A834IH06</accession>
<feature type="region of interest" description="Disordered" evidence="1">
    <location>
        <begin position="234"/>
        <end position="258"/>
    </location>
</feature>
<dbReference type="AlphaFoldDB" id="A0A834IH06"/>
<dbReference type="PROSITE" id="PS50888">
    <property type="entry name" value="BHLH"/>
    <property type="match status" value="1"/>
</dbReference>
<evidence type="ECO:0000259" key="2">
    <source>
        <dbReference type="PROSITE" id="PS50888"/>
    </source>
</evidence>
<comment type="caution">
    <text evidence="3">The sequence shown here is derived from an EMBL/GenBank/DDBJ whole genome shotgun (WGS) entry which is preliminary data.</text>
</comment>
<gene>
    <name evidence="3" type="ORF">GWI33_013431</name>
</gene>
<feature type="compositionally biased region" description="Low complexity" evidence="1">
    <location>
        <begin position="285"/>
        <end position="297"/>
    </location>
</feature>
<reference evidence="3" key="1">
    <citation type="submission" date="2020-08" db="EMBL/GenBank/DDBJ databases">
        <title>Genome sequencing and assembly of the red palm weevil Rhynchophorus ferrugineus.</title>
        <authorList>
            <person name="Dias G.B."/>
            <person name="Bergman C.M."/>
            <person name="Manee M."/>
        </authorList>
    </citation>
    <scope>NUCLEOTIDE SEQUENCE</scope>
    <source>
        <strain evidence="3">AA-2017</strain>
        <tissue evidence="3">Whole larva</tissue>
    </source>
</reference>
<evidence type="ECO:0000256" key="1">
    <source>
        <dbReference type="SAM" id="MobiDB-lite"/>
    </source>
</evidence>
<feature type="domain" description="BHLH" evidence="2">
    <location>
        <begin position="19"/>
        <end position="80"/>
    </location>
</feature>
<dbReference type="EMBL" id="JAACXV010013256">
    <property type="protein sequence ID" value="KAF7273882.1"/>
    <property type="molecule type" value="Genomic_DNA"/>
</dbReference>
<feature type="region of interest" description="Disordered" evidence="1">
    <location>
        <begin position="326"/>
        <end position="358"/>
    </location>
</feature>